<dbReference type="InterPro" id="IPR057137">
    <property type="entry name" value="CDP1-like_a_solenoid_2"/>
</dbReference>
<evidence type="ECO:0000259" key="2">
    <source>
        <dbReference type="Pfam" id="PF13355"/>
    </source>
</evidence>
<protein>
    <recommendedName>
        <fullName evidence="7">ARC6 IMS domain-containing protein</fullName>
    </recommendedName>
</protein>
<dbReference type="PANTHER" id="PTHR33925:SF1">
    <property type="entry name" value="PROTEIN ACCUMULATION AND REPLICATION OF CHLOROPLASTS 6, CHLOROPLASTIC"/>
    <property type="match status" value="1"/>
</dbReference>
<dbReference type="InterPro" id="IPR058032">
    <property type="entry name" value="CDP1-like_a_solenoid_1"/>
</dbReference>
<feature type="region of interest" description="Disordered" evidence="1">
    <location>
        <begin position="89"/>
        <end position="119"/>
    </location>
</feature>
<feature type="compositionally biased region" description="Low complexity" evidence="1">
    <location>
        <begin position="29"/>
        <end position="42"/>
    </location>
</feature>
<evidence type="ECO:0000313" key="5">
    <source>
        <dbReference type="EMBL" id="KAI5078394.1"/>
    </source>
</evidence>
<evidence type="ECO:0000256" key="1">
    <source>
        <dbReference type="SAM" id="MobiDB-lite"/>
    </source>
</evidence>
<proteinExistence type="predicted"/>
<feature type="domain" description="Plastid division protein CDP1-like 2nd alpha solenoid" evidence="3">
    <location>
        <begin position="370"/>
        <end position="565"/>
    </location>
</feature>
<name>A0A9D4V2J5_ADICA</name>
<sequence length="838" mass="90868">MRGGSVSVGRTGPFLSPQVSKHRLREAVPTASTPSPSPFSSALHATVGRNDSTCRRHSQNKSSKRGLSCNAAKWADRLSRDLHAAAPLDPCPDDSADPASLSSSVNRTNGKTNGALSSSSFPALTERSVPLPLDYYQVLGADTHFLADSIVRAYESRAKNVPKEGFSQDALISRQEILKGACETLADPELRGEYNEGLVGDAAGTLMVDVPLSKVPGALCLLQEVGEMEVVLQVGQELLRERLGKFFQRDIVLAMALAYVELSREAMAESPPAIVRSCELLERALKLLQEEGGSSLAPSLQEQIDETLQQINPRCILELLALPLDKEHSGKREEGLQGLRSILWAVGEGGVFARVPGYTRDEYMKEAFARMTAAEQVALFTVTPSNIPAESSEVYTVALAHVAEGFAAKKPHLIQEADTLFHQLQRTNASSSSLLVAGGIRPLASLQLDFAFERAMCQLLLGELDDCRAWLGLDDANSPYRDPAVTDFVIANSFGSEEGDYLPGLCKLLESWLREVVYSNFRETESLQVKLRDYYDDPGVLSYLEKLEKGESPLAAAAAIVQLGAGAGAALGSVKETLQKVFPLGRVGASQHGSTYEASDSYFDPSQQREHLSGGIQTDVTGALAEKSKNSGGAWKSSEELEGKQSKKSAVASFLQIACAGALVAAVAFGARKVFFTGNGFLKSAKESVASPRILESQGPISDVVQEAPKMDALRAEQLVQRWQAAKAHALGQDHAVEKLSEVLEGSMLKSWSERAWHISKNGWCWEYKFSNLNIESVTISTDERRATVEATLREAANLYDENKLEVIDSYDSTYTTRYELSVINGVWKITSGAVLRS</sequence>
<dbReference type="Pfam" id="PF25515">
    <property type="entry name" value="Arm_PDR"/>
    <property type="match status" value="1"/>
</dbReference>
<dbReference type="GO" id="GO:0010020">
    <property type="term" value="P:chloroplast fission"/>
    <property type="evidence" value="ECO:0007669"/>
    <property type="project" value="TreeGrafter"/>
</dbReference>
<evidence type="ECO:0000259" key="3">
    <source>
        <dbReference type="Pfam" id="PF23468"/>
    </source>
</evidence>
<accession>A0A9D4V2J5</accession>
<dbReference type="Proteomes" id="UP000886520">
    <property type="component" value="Chromosome 6"/>
</dbReference>
<dbReference type="PANTHER" id="PTHR33925">
    <property type="entry name" value="PLASTID DIVISION PROTEIN CDP1, CHLOROPLASTIC-RELATED"/>
    <property type="match status" value="1"/>
</dbReference>
<reference evidence="5" key="1">
    <citation type="submission" date="2021-01" db="EMBL/GenBank/DDBJ databases">
        <title>Adiantum capillus-veneris genome.</title>
        <authorList>
            <person name="Fang Y."/>
            <person name="Liao Q."/>
        </authorList>
    </citation>
    <scope>NUCLEOTIDE SEQUENCE</scope>
    <source>
        <strain evidence="5">H3</strain>
        <tissue evidence="5">Leaf</tissue>
    </source>
</reference>
<dbReference type="Pfam" id="PF13355">
    <property type="entry name" value="ARC6-like_IMS"/>
    <property type="match status" value="1"/>
</dbReference>
<dbReference type="InterPro" id="IPR036869">
    <property type="entry name" value="J_dom_sf"/>
</dbReference>
<evidence type="ECO:0000259" key="4">
    <source>
        <dbReference type="Pfam" id="PF25515"/>
    </source>
</evidence>
<feature type="compositionally biased region" description="Basic residues" evidence="1">
    <location>
        <begin position="55"/>
        <end position="64"/>
    </location>
</feature>
<comment type="caution">
    <text evidence="5">The sequence shown here is derived from an EMBL/GenBank/DDBJ whole genome shotgun (WGS) entry which is preliminary data.</text>
</comment>
<feature type="compositionally biased region" description="Polar residues" evidence="1">
    <location>
        <begin position="105"/>
        <end position="119"/>
    </location>
</feature>
<organism evidence="5 6">
    <name type="scientific">Adiantum capillus-veneris</name>
    <name type="common">Maidenhair fern</name>
    <dbReference type="NCBI Taxonomy" id="13818"/>
    <lineage>
        <taxon>Eukaryota</taxon>
        <taxon>Viridiplantae</taxon>
        <taxon>Streptophyta</taxon>
        <taxon>Embryophyta</taxon>
        <taxon>Tracheophyta</taxon>
        <taxon>Polypodiopsida</taxon>
        <taxon>Polypodiidae</taxon>
        <taxon>Polypodiales</taxon>
        <taxon>Pteridineae</taxon>
        <taxon>Pteridaceae</taxon>
        <taxon>Vittarioideae</taxon>
        <taxon>Adiantum</taxon>
    </lineage>
</organism>
<dbReference type="GO" id="GO:0009706">
    <property type="term" value="C:chloroplast inner membrane"/>
    <property type="evidence" value="ECO:0007669"/>
    <property type="project" value="TreeGrafter"/>
</dbReference>
<evidence type="ECO:0000313" key="6">
    <source>
        <dbReference type="Proteomes" id="UP000886520"/>
    </source>
</evidence>
<dbReference type="OrthoDB" id="512200at2759"/>
<gene>
    <name evidence="5" type="ORF">GOP47_0006065</name>
</gene>
<dbReference type="InterPro" id="IPR025344">
    <property type="entry name" value="CDP1-like_IMS"/>
</dbReference>
<feature type="region of interest" description="Disordered" evidence="1">
    <location>
        <begin position="1"/>
        <end position="69"/>
    </location>
</feature>
<dbReference type="EMBL" id="JABFUD020000006">
    <property type="protein sequence ID" value="KAI5078394.1"/>
    <property type="molecule type" value="Genomic_DNA"/>
</dbReference>
<dbReference type="AlphaFoldDB" id="A0A9D4V2J5"/>
<dbReference type="InterPro" id="IPR044685">
    <property type="entry name" value="CPD1-like"/>
</dbReference>
<feature type="domain" description="Plastid division protein CDP1-like IMS" evidence="2">
    <location>
        <begin position="716"/>
        <end position="831"/>
    </location>
</feature>
<dbReference type="SUPFAM" id="SSF46565">
    <property type="entry name" value="Chaperone J-domain"/>
    <property type="match status" value="1"/>
</dbReference>
<evidence type="ECO:0008006" key="7">
    <source>
        <dbReference type="Google" id="ProtNLM"/>
    </source>
</evidence>
<keyword evidence="6" id="KW-1185">Reference proteome</keyword>
<dbReference type="Pfam" id="PF23468">
    <property type="entry name" value="ARC6"/>
    <property type="match status" value="1"/>
</dbReference>
<feature type="domain" description="Plastid division protein CDP1-like 1st alpha solenoid" evidence="4">
    <location>
        <begin position="209"/>
        <end position="349"/>
    </location>
</feature>